<dbReference type="EMBL" id="JSCE01000002">
    <property type="protein sequence ID" value="KHM53224.1"/>
    <property type="molecule type" value="Genomic_DNA"/>
</dbReference>
<reference evidence="2 3" key="1">
    <citation type="journal article" date="2013" name="PLoS ONE">
        <title>Identification and characterization of three novel lipases belonging to families II and V from Anaerovibrio lipolyticus 5ST.</title>
        <authorList>
            <person name="Prive F."/>
            <person name="Kaderbhai N.N."/>
            <person name="Girdwood S."/>
            <person name="Worgan H.J."/>
            <person name="Pinloche E."/>
            <person name="Scollan N.D."/>
            <person name="Huws S.A."/>
            <person name="Newbold C.J."/>
        </authorList>
    </citation>
    <scope>NUCLEOTIDE SEQUENCE [LARGE SCALE GENOMIC DNA]</scope>
    <source>
        <strain evidence="2 3">5S</strain>
    </source>
</reference>
<keyword evidence="1" id="KW-0812">Transmembrane</keyword>
<protein>
    <submittedName>
        <fullName evidence="2">Uncharacterized protein</fullName>
    </submittedName>
</protein>
<dbReference type="RefSeq" id="WP_039205611.1">
    <property type="nucleotide sequence ID" value="NZ_JSCE01000002.1"/>
</dbReference>
<evidence type="ECO:0000313" key="3">
    <source>
        <dbReference type="Proteomes" id="UP000030993"/>
    </source>
</evidence>
<feature type="transmembrane region" description="Helical" evidence="1">
    <location>
        <begin position="7"/>
        <end position="27"/>
    </location>
</feature>
<comment type="caution">
    <text evidence="2">The sequence shown here is derived from an EMBL/GenBank/DDBJ whole genome shotgun (WGS) entry which is preliminary data.</text>
</comment>
<name>A0A0B2K0A2_9FIRM</name>
<evidence type="ECO:0000256" key="1">
    <source>
        <dbReference type="SAM" id="Phobius"/>
    </source>
</evidence>
<accession>A0A0B2K0A2</accession>
<gene>
    <name evidence="2" type="ORF">NZ47_00215</name>
</gene>
<dbReference type="STRING" id="82374.NZ47_00215"/>
<organism evidence="2 3">
    <name type="scientific">Anaerovibrio lipolyticus</name>
    <dbReference type="NCBI Taxonomy" id="82374"/>
    <lineage>
        <taxon>Bacteria</taxon>
        <taxon>Bacillati</taxon>
        <taxon>Bacillota</taxon>
        <taxon>Negativicutes</taxon>
        <taxon>Selenomonadales</taxon>
        <taxon>Selenomonadaceae</taxon>
        <taxon>Anaerovibrio</taxon>
    </lineage>
</organism>
<keyword evidence="3" id="KW-1185">Reference proteome</keyword>
<keyword evidence="1" id="KW-0472">Membrane</keyword>
<proteinExistence type="predicted"/>
<sequence length="120" mass="12558">MRLKQKFVLLAVGCGLLMAIISIIGLVSSNNTVEESVEAELVAVVQSEKGEIGEWVEGRKSMSKAAGQVLTNAGGTHEAVMTRSNLAMGGDDPTILGMIAAHKDGALMSFKDGDKPAHGY</sequence>
<dbReference type="AlphaFoldDB" id="A0A0B2K0A2"/>
<evidence type="ECO:0000313" key="2">
    <source>
        <dbReference type="EMBL" id="KHM53224.1"/>
    </source>
</evidence>
<dbReference type="Proteomes" id="UP000030993">
    <property type="component" value="Unassembled WGS sequence"/>
</dbReference>
<keyword evidence="1" id="KW-1133">Transmembrane helix</keyword>